<dbReference type="PANTHER" id="PTHR36966">
    <property type="entry name" value="REP-ASSOCIATED TYROSINE TRANSPOSASE"/>
    <property type="match status" value="1"/>
</dbReference>
<dbReference type="SUPFAM" id="SSF143422">
    <property type="entry name" value="Transposase IS200-like"/>
    <property type="match status" value="1"/>
</dbReference>
<organism evidence="2 3">
    <name type="scientific">Anatilimnocola aggregata</name>
    <dbReference type="NCBI Taxonomy" id="2528021"/>
    <lineage>
        <taxon>Bacteria</taxon>
        <taxon>Pseudomonadati</taxon>
        <taxon>Planctomycetota</taxon>
        <taxon>Planctomycetia</taxon>
        <taxon>Pirellulales</taxon>
        <taxon>Pirellulaceae</taxon>
        <taxon>Anatilimnocola</taxon>
    </lineage>
</organism>
<evidence type="ECO:0000313" key="3">
    <source>
        <dbReference type="Proteomes" id="UP000315017"/>
    </source>
</evidence>
<dbReference type="GO" id="GO:0043565">
    <property type="term" value="F:sequence-specific DNA binding"/>
    <property type="evidence" value="ECO:0007669"/>
    <property type="project" value="TreeGrafter"/>
</dbReference>
<dbReference type="InterPro" id="IPR052715">
    <property type="entry name" value="RAYT_transposase"/>
</dbReference>
<dbReference type="GO" id="GO:0006313">
    <property type="term" value="P:DNA transposition"/>
    <property type="evidence" value="ECO:0007669"/>
    <property type="project" value="InterPro"/>
</dbReference>
<dbReference type="SMART" id="SM01321">
    <property type="entry name" value="Y1_Tnp"/>
    <property type="match status" value="1"/>
</dbReference>
<gene>
    <name evidence="2" type="ORF">ETAA8_54950</name>
</gene>
<accession>A0A517YJH4</accession>
<feature type="domain" description="Transposase IS200-like" evidence="1">
    <location>
        <begin position="40"/>
        <end position="156"/>
    </location>
</feature>
<proteinExistence type="predicted"/>
<dbReference type="GO" id="GO:0004803">
    <property type="term" value="F:transposase activity"/>
    <property type="evidence" value="ECO:0007669"/>
    <property type="project" value="InterPro"/>
</dbReference>
<sequence length="207" mass="24614">MDPDRPMYRWRQLTPEQRQAVLVERQSHRLPWHGPPHYESESQLYLVTAACYEHQPIIGLSPERMIGFEAELMTVCNDFSKQVFAWIVLPNHYHVLLHAPQIKTLLKQLGQLHGSTSFRWNSEDRQRGRHCWHRAAETAMKSERHFWATLNYVLNNAVRHQYVMCWQDWPHSNAAQYLADVGRELAEKRWREYPVLDYGDGWDPPDL</sequence>
<reference evidence="2 3" key="1">
    <citation type="submission" date="2019-02" db="EMBL/GenBank/DDBJ databases">
        <title>Deep-cultivation of Planctomycetes and their phenomic and genomic characterization uncovers novel biology.</title>
        <authorList>
            <person name="Wiegand S."/>
            <person name="Jogler M."/>
            <person name="Boedeker C."/>
            <person name="Pinto D."/>
            <person name="Vollmers J."/>
            <person name="Rivas-Marin E."/>
            <person name="Kohn T."/>
            <person name="Peeters S.H."/>
            <person name="Heuer A."/>
            <person name="Rast P."/>
            <person name="Oberbeckmann S."/>
            <person name="Bunk B."/>
            <person name="Jeske O."/>
            <person name="Meyerdierks A."/>
            <person name="Storesund J.E."/>
            <person name="Kallscheuer N."/>
            <person name="Luecker S."/>
            <person name="Lage O.M."/>
            <person name="Pohl T."/>
            <person name="Merkel B.J."/>
            <person name="Hornburger P."/>
            <person name="Mueller R.-W."/>
            <person name="Bruemmer F."/>
            <person name="Labrenz M."/>
            <person name="Spormann A.M."/>
            <person name="Op den Camp H."/>
            <person name="Overmann J."/>
            <person name="Amann R."/>
            <person name="Jetten M.S.M."/>
            <person name="Mascher T."/>
            <person name="Medema M.H."/>
            <person name="Devos D.P."/>
            <person name="Kaster A.-K."/>
            <person name="Ovreas L."/>
            <person name="Rohde M."/>
            <person name="Galperin M.Y."/>
            <person name="Jogler C."/>
        </authorList>
    </citation>
    <scope>NUCLEOTIDE SEQUENCE [LARGE SCALE GENOMIC DNA]</scope>
    <source>
        <strain evidence="2 3">ETA_A8</strain>
    </source>
</reference>
<evidence type="ECO:0000259" key="1">
    <source>
        <dbReference type="SMART" id="SM01321"/>
    </source>
</evidence>
<dbReference type="Gene3D" id="3.30.70.1290">
    <property type="entry name" value="Transposase IS200-like"/>
    <property type="match status" value="1"/>
</dbReference>
<dbReference type="EMBL" id="CP036274">
    <property type="protein sequence ID" value="QDU30367.1"/>
    <property type="molecule type" value="Genomic_DNA"/>
</dbReference>
<keyword evidence="3" id="KW-1185">Reference proteome</keyword>
<dbReference type="InterPro" id="IPR036515">
    <property type="entry name" value="Transposase_17_sf"/>
</dbReference>
<dbReference type="PANTHER" id="PTHR36966:SF1">
    <property type="entry name" value="REP-ASSOCIATED TYROSINE TRANSPOSASE"/>
    <property type="match status" value="1"/>
</dbReference>
<dbReference type="KEGG" id="aagg:ETAA8_54950"/>
<dbReference type="AlphaFoldDB" id="A0A517YJH4"/>
<protein>
    <recommendedName>
        <fullName evidence="1">Transposase IS200-like domain-containing protein</fullName>
    </recommendedName>
</protein>
<dbReference type="Proteomes" id="UP000315017">
    <property type="component" value="Chromosome"/>
</dbReference>
<dbReference type="RefSeq" id="WP_238397572.1">
    <property type="nucleotide sequence ID" value="NZ_CP036274.1"/>
</dbReference>
<name>A0A517YJH4_9BACT</name>
<evidence type="ECO:0000313" key="2">
    <source>
        <dbReference type="EMBL" id="QDU30367.1"/>
    </source>
</evidence>
<dbReference type="InterPro" id="IPR002686">
    <property type="entry name" value="Transposase_17"/>
</dbReference>